<evidence type="ECO:0000313" key="11">
    <source>
        <dbReference type="EMBL" id="MPA58344.1"/>
    </source>
</evidence>
<evidence type="ECO:0000259" key="10">
    <source>
        <dbReference type="PROSITE" id="PS50850"/>
    </source>
</evidence>
<dbReference type="InterPro" id="IPR020846">
    <property type="entry name" value="MFS_dom"/>
</dbReference>
<keyword evidence="5 8" id="KW-0472">Membrane</keyword>
<evidence type="ECO:0000256" key="9">
    <source>
        <dbReference type="SAM" id="SignalP"/>
    </source>
</evidence>
<dbReference type="CDD" id="cd17328">
    <property type="entry name" value="MFS_spinster_like"/>
    <property type="match status" value="1"/>
</dbReference>
<sequence length="467" mass="51218">MKTRYFFGISLSLIIINLAAIMERADENLLPAVYKEVSEAFRAGPSDLGYLTFVRNFVQGLASPLAGILVINYDRPTVLAMGTMCWALSTAAVGASHHFMQVAFWRAINGFGLAIVIPALQSFIADSYLDGVRGAGFGILSLVGTVGGIGGGVLATVMAGYEFWGIPGWRFAFIMMATLSCLIGFLVFLFVVDPRRTSSIDRDFGENTNRDDLVDKRNFSSASLWLESWTAMKAVMKVKTFQIIVLQGIVGSLPWTAMVFFTMWFELIGFDHNSAAALLSLFAAGCAMGSFFGGVIADRMSHIYPHSGRIMCAQFSAFMGIPFSWFLLTVIPQSVSSYSTFAVTLFLMGLTISWNATAANGPMFAEVVPAKHRTMIYAFDRAFEGSFSSFAAPIVGILSEKIYGYDSKSVDPVLGSAREALALSKGLFSMMSVPFGLCCLFYTPLYRFFRRDRENARMASSKEEEMM</sequence>
<evidence type="ECO:0000256" key="8">
    <source>
        <dbReference type="SAM" id="Phobius"/>
    </source>
</evidence>
<dbReference type="PANTHER" id="PTHR23505:SF78">
    <property type="entry name" value="MAJOR FACILITATOR SUPERFAMILY PROTEIN"/>
    <property type="match status" value="1"/>
</dbReference>
<dbReference type="SUPFAM" id="SSF103473">
    <property type="entry name" value="MFS general substrate transporter"/>
    <property type="match status" value="1"/>
</dbReference>
<dbReference type="PROSITE" id="PS50850">
    <property type="entry name" value="MFS"/>
    <property type="match status" value="1"/>
</dbReference>
<keyword evidence="4 8" id="KW-1133">Transmembrane helix</keyword>
<dbReference type="InterPro" id="IPR044770">
    <property type="entry name" value="MFS_spinster-like"/>
</dbReference>
<dbReference type="InterPro" id="IPR036259">
    <property type="entry name" value="MFS_trans_sf"/>
</dbReference>
<dbReference type="GO" id="GO:0016020">
    <property type="term" value="C:membrane"/>
    <property type="evidence" value="ECO:0007669"/>
    <property type="project" value="UniProtKB-SubCell"/>
</dbReference>
<accession>A0A5B7APQ8</accession>
<feature type="transmembrane region" description="Helical" evidence="8">
    <location>
        <begin position="277"/>
        <end position="298"/>
    </location>
</feature>
<evidence type="ECO:0000256" key="4">
    <source>
        <dbReference type="ARBA" id="ARBA00022989"/>
    </source>
</evidence>
<feature type="transmembrane region" description="Helical" evidence="8">
    <location>
        <begin position="103"/>
        <end position="125"/>
    </location>
</feature>
<protein>
    <recommendedName>
        <fullName evidence="10">Major facilitator superfamily (MFS) profile domain-containing protein</fullName>
    </recommendedName>
</protein>
<keyword evidence="2" id="KW-0813">Transport</keyword>
<feature type="domain" description="Major facilitator superfamily (MFS) profile" evidence="10">
    <location>
        <begin position="12"/>
        <end position="447"/>
    </location>
</feature>
<keyword evidence="9" id="KW-0732">Signal</keyword>
<feature type="transmembrane region" description="Helical" evidence="8">
    <location>
        <begin position="171"/>
        <end position="192"/>
    </location>
</feature>
<name>A0A5B7APQ8_DAVIN</name>
<evidence type="ECO:0000256" key="7">
    <source>
        <dbReference type="ARBA" id="ARBA00044504"/>
    </source>
</evidence>
<feature type="transmembrane region" description="Helical" evidence="8">
    <location>
        <begin position="310"/>
        <end position="331"/>
    </location>
</feature>
<evidence type="ECO:0000256" key="2">
    <source>
        <dbReference type="ARBA" id="ARBA00022448"/>
    </source>
</evidence>
<gene>
    <name evidence="11" type="ORF">Din_027785</name>
</gene>
<proteinExistence type="inferred from homology"/>
<comment type="subcellular location">
    <subcellularLocation>
        <location evidence="1">Membrane</location>
        <topology evidence="1">Multi-pass membrane protein</topology>
    </subcellularLocation>
</comment>
<organism evidence="11">
    <name type="scientific">Davidia involucrata</name>
    <name type="common">Dove tree</name>
    <dbReference type="NCBI Taxonomy" id="16924"/>
    <lineage>
        <taxon>Eukaryota</taxon>
        <taxon>Viridiplantae</taxon>
        <taxon>Streptophyta</taxon>
        <taxon>Embryophyta</taxon>
        <taxon>Tracheophyta</taxon>
        <taxon>Spermatophyta</taxon>
        <taxon>Magnoliopsida</taxon>
        <taxon>eudicotyledons</taxon>
        <taxon>Gunneridae</taxon>
        <taxon>Pentapetalae</taxon>
        <taxon>asterids</taxon>
        <taxon>Cornales</taxon>
        <taxon>Nyssaceae</taxon>
        <taxon>Davidia</taxon>
    </lineage>
</organism>
<comment type="similarity">
    <text evidence="7">Belongs to the major facilitator superfamily. Phosphate:H(+) symporter (TC 2.A.1.9) family.</text>
</comment>
<dbReference type="AlphaFoldDB" id="A0A5B7APQ8"/>
<evidence type="ECO:0000256" key="5">
    <source>
        <dbReference type="ARBA" id="ARBA00023136"/>
    </source>
</evidence>
<feature type="chain" id="PRO_5022800077" description="Major facilitator superfamily (MFS) profile domain-containing protein" evidence="9">
    <location>
        <begin position="20"/>
        <end position="467"/>
    </location>
</feature>
<dbReference type="PANTHER" id="PTHR23505">
    <property type="entry name" value="SPINSTER"/>
    <property type="match status" value="1"/>
</dbReference>
<feature type="transmembrane region" description="Helical" evidence="8">
    <location>
        <begin position="243"/>
        <end position="265"/>
    </location>
</feature>
<feature type="transmembrane region" description="Helical" evidence="8">
    <location>
        <begin position="48"/>
        <end position="71"/>
    </location>
</feature>
<feature type="transmembrane region" description="Helical" evidence="8">
    <location>
        <begin position="427"/>
        <end position="449"/>
    </location>
</feature>
<feature type="transmembrane region" description="Helical" evidence="8">
    <location>
        <begin position="337"/>
        <end position="357"/>
    </location>
</feature>
<keyword evidence="3 8" id="KW-0812">Transmembrane</keyword>
<comment type="similarity">
    <text evidence="6">Belongs to the major facilitator superfamily. Spinster (TC 2.A.1.49) family.</text>
</comment>
<dbReference type="EMBL" id="GHES01027785">
    <property type="protein sequence ID" value="MPA58344.1"/>
    <property type="molecule type" value="Transcribed_RNA"/>
</dbReference>
<evidence type="ECO:0000256" key="1">
    <source>
        <dbReference type="ARBA" id="ARBA00004141"/>
    </source>
</evidence>
<feature type="transmembrane region" description="Helical" evidence="8">
    <location>
        <begin position="137"/>
        <end position="159"/>
    </location>
</feature>
<feature type="transmembrane region" description="Helical" evidence="8">
    <location>
        <begin position="378"/>
        <end position="398"/>
    </location>
</feature>
<reference evidence="11" key="1">
    <citation type="submission" date="2019-08" db="EMBL/GenBank/DDBJ databases">
        <title>Reference gene set and small RNA set construction with multiple tissues from Davidia involucrata Baill.</title>
        <authorList>
            <person name="Yang H."/>
            <person name="Zhou C."/>
            <person name="Li G."/>
            <person name="Wang J."/>
            <person name="Gao P."/>
            <person name="Wang M."/>
            <person name="Wang R."/>
            <person name="Zhao Y."/>
        </authorList>
    </citation>
    <scope>NUCLEOTIDE SEQUENCE</scope>
    <source>
        <tissue evidence="11">Mixed with DoveR01_LX</tissue>
    </source>
</reference>
<evidence type="ECO:0000256" key="3">
    <source>
        <dbReference type="ARBA" id="ARBA00022692"/>
    </source>
</evidence>
<dbReference type="Pfam" id="PF07690">
    <property type="entry name" value="MFS_1"/>
    <property type="match status" value="1"/>
</dbReference>
<dbReference type="GO" id="GO:0022857">
    <property type="term" value="F:transmembrane transporter activity"/>
    <property type="evidence" value="ECO:0007669"/>
    <property type="project" value="InterPro"/>
</dbReference>
<feature type="signal peptide" evidence="9">
    <location>
        <begin position="1"/>
        <end position="19"/>
    </location>
</feature>
<dbReference type="Gene3D" id="1.20.1250.20">
    <property type="entry name" value="MFS general substrate transporter like domains"/>
    <property type="match status" value="2"/>
</dbReference>
<dbReference type="InterPro" id="IPR011701">
    <property type="entry name" value="MFS"/>
</dbReference>
<evidence type="ECO:0000256" key="6">
    <source>
        <dbReference type="ARBA" id="ARBA00024338"/>
    </source>
</evidence>
<feature type="transmembrane region" description="Helical" evidence="8">
    <location>
        <begin position="78"/>
        <end position="97"/>
    </location>
</feature>